<name>D2QYT3_PIRSD</name>
<evidence type="ECO:0000313" key="1">
    <source>
        <dbReference type="EMBL" id="ADB16388.1"/>
    </source>
</evidence>
<dbReference type="OrthoDB" id="213867at2"/>
<sequence length="192" mass="20687" precursor="true">MRLLKSRFWRGTGLGLCLGLCLGLAVAAGVLLERGAPASAETHESIASRFAEMKLHASATHGAETFAVATGAVDEEAEGVFFLDYLTGDLQCFVMNPRVGKFTGWFKTNIVNDLPVEKGKKPTYVMATGLWNVRGGNQRPAQCVVYVADANSGIFVAYSFPWVRGTTSTLTAQAAPMLRLDGGKARNLEIRE</sequence>
<organism evidence="1 2">
    <name type="scientific">Pirellula staleyi (strain ATCC 27377 / DSM 6068 / ICPB 4128)</name>
    <name type="common">Pirella staleyi</name>
    <dbReference type="NCBI Taxonomy" id="530564"/>
    <lineage>
        <taxon>Bacteria</taxon>
        <taxon>Pseudomonadati</taxon>
        <taxon>Planctomycetota</taxon>
        <taxon>Planctomycetia</taxon>
        <taxon>Pirellulales</taxon>
        <taxon>Pirellulaceae</taxon>
        <taxon>Pirellula</taxon>
    </lineage>
</organism>
<accession>D2QYT3</accession>
<dbReference type="KEGG" id="psl:Psta_1713"/>
<dbReference type="AlphaFoldDB" id="D2QYT3"/>
<dbReference type="EMBL" id="CP001848">
    <property type="protein sequence ID" value="ADB16388.1"/>
    <property type="molecule type" value="Genomic_DNA"/>
</dbReference>
<proteinExistence type="predicted"/>
<dbReference type="eggNOG" id="ENOG5033NQX">
    <property type="taxonomic scope" value="Bacteria"/>
</dbReference>
<dbReference type="Proteomes" id="UP000001887">
    <property type="component" value="Chromosome"/>
</dbReference>
<dbReference type="HOGENOM" id="CLU_1583344_0_0_0"/>
<protein>
    <submittedName>
        <fullName evidence="1">Uncharacterized protein</fullName>
    </submittedName>
</protein>
<keyword evidence="2" id="KW-1185">Reference proteome</keyword>
<evidence type="ECO:0000313" key="2">
    <source>
        <dbReference type="Proteomes" id="UP000001887"/>
    </source>
</evidence>
<gene>
    <name evidence="1" type="ordered locus">Psta_1713</name>
</gene>
<reference evidence="1 2" key="1">
    <citation type="journal article" date="2009" name="Stand. Genomic Sci.">
        <title>Complete genome sequence of Pirellula staleyi type strain (ATCC 27377).</title>
        <authorList>
            <person name="Clum A."/>
            <person name="Tindall B.J."/>
            <person name="Sikorski J."/>
            <person name="Ivanova N."/>
            <person name="Mavrommatis K."/>
            <person name="Lucas S."/>
            <person name="Glavina del Rio T."/>
            <person name="Nolan M."/>
            <person name="Chen F."/>
            <person name="Tice H."/>
            <person name="Pitluck S."/>
            <person name="Cheng J.F."/>
            <person name="Chertkov O."/>
            <person name="Brettin T."/>
            <person name="Han C."/>
            <person name="Detter J.C."/>
            <person name="Kuske C."/>
            <person name="Bruce D."/>
            <person name="Goodwin L."/>
            <person name="Ovchinikova G."/>
            <person name="Pati A."/>
            <person name="Mikhailova N."/>
            <person name="Chen A."/>
            <person name="Palaniappan K."/>
            <person name="Land M."/>
            <person name="Hauser L."/>
            <person name="Chang Y.J."/>
            <person name="Jeffries C.D."/>
            <person name="Chain P."/>
            <person name="Rohde M."/>
            <person name="Goker M."/>
            <person name="Bristow J."/>
            <person name="Eisen J.A."/>
            <person name="Markowitz V."/>
            <person name="Hugenholtz P."/>
            <person name="Kyrpides N.C."/>
            <person name="Klenk H.P."/>
            <person name="Lapidus A."/>
        </authorList>
    </citation>
    <scope>NUCLEOTIDE SEQUENCE [LARGE SCALE GENOMIC DNA]</scope>
    <source>
        <strain evidence="2">ATCC 27377 / DSM 6068 / ICPB 4128</strain>
    </source>
</reference>